<evidence type="ECO:0000256" key="3">
    <source>
        <dbReference type="ARBA" id="ARBA00022617"/>
    </source>
</evidence>
<dbReference type="PANTHER" id="PTHR24292:SF54">
    <property type="entry name" value="CYP9F3-RELATED"/>
    <property type="match status" value="1"/>
</dbReference>
<dbReference type="AlphaFoldDB" id="A0AAN8EZV6"/>
<dbReference type="InterPro" id="IPR036396">
    <property type="entry name" value="Cyt_P450_sf"/>
</dbReference>
<dbReference type="SUPFAM" id="SSF48264">
    <property type="entry name" value="Cytochrome P450"/>
    <property type="match status" value="1"/>
</dbReference>
<dbReference type="GO" id="GO:0004497">
    <property type="term" value="F:monooxygenase activity"/>
    <property type="evidence" value="ECO:0007669"/>
    <property type="project" value="UniProtKB-KW"/>
</dbReference>
<protein>
    <recommendedName>
        <fullName evidence="10">Cytochrome P450</fullName>
    </recommendedName>
</protein>
<dbReference type="Proteomes" id="UP001331761">
    <property type="component" value="Unassembled WGS sequence"/>
</dbReference>
<keyword evidence="9" id="KW-1185">Reference proteome</keyword>
<dbReference type="GO" id="GO:0020037">
    <property type="term" value="F:heme binding"/>
    <property type="evidence" value="ECO:0007669"/>
    <property type="project" value="InterPro"/>
</dbReference>
<evidence type="ECO:0000256" key="1">
    <source>
        <dbReference type="ARBA" id="ARBA00001971"/>
    </source>
</evidence>
<dbReference type="EMBL" id="WIXE01019009">
    <property type="protein sequence ID" value="KAK5970421.1"/>
    <property type="molecule type" value="Genomic_DNA"/>
</dbReference>
<dbReference type="PANTHER" id="PTHR24292">
    <property type="entry name" value="CYTOCHROME P450"/>
    <property type="match status" value="1"/>
</dbReference>
<dbReference type="InterPro" id="IPR001128">
    <property type="entry name" value="Cyt_P450"/>
</dbReference>
<dbReference type="InterPro" id="IPR050476">
    <property type="entry name" value="Insect_CytP450_Detox"/>
</dbReference>
<organism evidence="8 9">
    <name type="scientific">Trichostrongylus colubriformis</name>
    <name type="common">Black scour worm</name>
    <dbReference type="NCBI Taxonomy" id="6319"/>
    <lineage>
        <taxon>Eukaryota</taxon>
        <taxon>Metazoa</taxon>
        <taxon>Ecdysozoa</taxon>
        <taxon>Nematoda</taxon>
        <taxon>Chromadorea</taxon>
        <taxon>Rhabditida</taxon>
        <taxon>Rhabditina</taxon>
        <taxon>Rhabditomorpha</taxon>
        <taxon>Strongyloidea</taxon>
        <taxon>Trichostrongylidae</taxon>
        <taxon>Trichostrongylus</taxon>
    </lineage>
</organism>
<name>A0AAN8EZV6_TRICO</name>
<comment type="cofactor">
    <cofactor evidence="1">
        <name>heme</name>
        <dbReference type="ChEBI" id="CHEBI:30413"/>
    </cofactor>
</comment>
<keyword evidence="4" id="KW-0479">Metal-binding</keyword>
<evidence type="ECO:0000256" key="2">
    <source>
        <dbReference type="ARBA" id="ARBA00010617"/>
    </source>
</evidence>
<dbReference type="GO" id="GO:0016705">
    <property type="term" value="F:oxidoreductase activity, acting on paired donors, with incorporation or reduction of molecular oxygen"/>
    <property type="evidence" value="ECO:0007669"/>
    <property type="project" value="InterPro"/>
</dbReference>
<comment type="caution">
    <text evidence="8">The sequence shown here is derived from an EMBL/GenBank/DDBJ whole genome shotgun (WGS) entry which is preliminary data.</text>
</comment>
<evidence type="ECO:0000313" key="8">
    <source>
        <dbReference type="EMBL" id="KAK5970421.1"/>
    </source>
</evidence>
<accession>A0AAN8EZV6</accession>
<evidence type="ECO:0008006" key="10">
    <source>
        <dbReference type="Google" id="ProtNLM"/>
    </source>
</evidence>
<evidence type="ECO:0000313" key="9">
    <source>
        <dbReference type="Proteomes" id="UP001331761"/>
    </source>
</evidence>
<keyword evidence="6" id="KW-0408">Iron</keyword>
<keyword evidence="5" id="KW-0560">Oxidoreductase</keyword>
<gene>
    <name evidence="8" type="ORF">GCK32_016000</name>
</gene>
<sequence length="230" mass="26538">IRPTVEDSVLKLMEFFEKEADRKAFDIFPFYKEFTLDVIYRVAMGQNGSKMFTDKEKLLAIDSIFRRSFRQPVFYLASIVPSLRLTLREEVVPSKTDSRKFFNAIAGLRKSRVPALFNGIFKTIDERIEKRAKRAAENEEPQEPSDFIDLFLDARAEQDFDNTAEFSKFGVQVTKRLTRDEIAAQCFVFLVGGFDTTASSLAFCTYLLAKNPQVQKNLQDEIDQYCNTEV</sequence>
<reference evidence="8 9" key="1">
    <citation type="submission" date="2019-10" db="EMBL/GenBank/DDBJ databases">
        <title>Assembly and Annotation for the nematode Trichostrongylus colubriformis.</title>
        <authorList>
            <person name="Martin J."/>
        </authorList>
    </citation>
    <scope>NUCLEOTIDE SEQUENCE [LARGE SCALE GENOMIC DNA]</scope>
    <source>
        <strain evidence="8">G859</strain>
        <tissue evidence="8">Whole worm</tissue>
    </source>
</reference>
<keyword evidence="3" id="KW-0349">Heme</keyword>
<dbReference type="Gene3D" id="1.10.630.10">
    <property type="entry name" value="Cytochrome P450"/>
    <property type="match status" value="1"/>
</dbReference>
<feature type="non-terminal residue" evidence="8">
    <location>
        <position position="1"/>
    </location>
</feature>
<evidence type="ECO:0000256" key="5">
    <source>
        <dbReference type="ARBA" id="ARBA00023002"/>
    </source>
</evidence>
<feature type="non-terminal residue" evidence="8">
    <location>
        <position position="230"/>
    </location>
</feature>
<evidence type="ECO:0000256" key="4">
    <source>
        <dbReference type="ARBA" id="ARBA00022723"/>
    </source>
</evidence>
<dbReference type="GO" id="GO:0005506">
    <property type="term" value="F:iron ion binding"/>
    <property type="evidence" value="ECO:0007669"/>
    <property type="project" value="InterPro"/>
</dbReference>
<evidence type="ECO:0000256" key="6">
    <source>
        <dbReference type="ARBA" id="ARBA00023004"/>
    </source>
</evidence>
<evidence type="ECO:0000256" key="7">
    <source>
        <dbReference type="ARBA" id="ARBA00023033"/>
    </source>
</evidence>
<comment type="similarity">
    <text evidence="2">Belongs to the cytochrome P450 family.</text>
</comment>
<dbReference type="Pfam" id="PF00067">
    <property type="entry name" value="p450"/>
    <property type="match status" value="1"/>
</dbReference>
<keyword evidence="7" id="KW-0503">Monooxygenase</keyword>
<proteinExistence type="inferred from homology"/>